<evidence type="ECO:0000313" key="1">
    <source>
        <dbReference type="EMBL" id="ODN43451.1"/>
    </source>
</evidence>
<protein>
    <submittedName>
        <fullName evidence="1">Uncharacterized protein</fullName>
    </submittedName>
</protein>
<reference evidence="1 2" key="1">
    <citation type="submission" date="2016-08" db="EMBL/GenBank/DDBJ databases">
        <title>Draft genome sequence of Candidatus Piscirickettsia litoralis, from seawater.</title>
        <authorList>
            <person name="Wan X."/>
            <person name="Lee A.J."/>
            <person name="Hou S."/>
            <person name="Donachie S.P."/>
        </authorList>
    </citation>
    <scope>NUCLEOTIDE SEQUENCE [LARGE SCALE GENOMIC DNA]</scope>
    <source>
        <strain evidence="1 2">Y2</strain>
    </source>
</reference>
<accession>A0ABX3A3K2</accession>
<name>A0ABX3A3K2_9GAMM</name>
<proteinExistence type="predicted"/>
<dbReference type="EMBL" id="MDTU01000001">
    <property type="protein sequence ID" value="ODN43451.1"/>
    <property type="molecule type" value="Genomic_DNA"/>
</dbReference>
<comment type="caution">
    <text evidence="1">The sequence shown here is derived from an EMBL/GenBank/DDBJ whole genome shotgun (WGS) entry which is preliminary data.</text>
</comment>
<organism evidence="1 2">
    <name type="scientific">Piscirickettsia litoralis</name>
    <dbReference type="NCBI Taxonomy" id="1891921"/>
    <lineage>
        <taxon>Bacteria</taxon>
        <taxon>Pseudomonadati</taxon>
        <taxon>Pseudomonadota</taxon>
        <taxon>Gammaproteobacteria</taxon>
        <taxon>Thiotrichales</taxon>
        <taxon>Piscirickettsiaceae</taxon>
        <taxon>Piscirickettsia</taxon>
    </lineage>
</organism>
<sequence length="240" mass="26928">MPIIRKDQGIDQYVEREQENITKENLTADIELITCDTLVISKDIASNSVEVDVGGSQTSDKLIYSESFGPCQAVLARASDGSFIVFHATNPFQGRDLDHFAQLIHGKKIDEIYVFMKPTGPHHYLCMKYPQEFQNHPHLKGVAVNLIPTHKYTAITADPTTGRVFLTKELVVCNPRKAQRLANEETCRINRHTQKETAPSHLQMNTLVKSAQGDPLLLYSMLNRYTPVDHSSAPKVEPSV</sequence>
<keyword evidence="2" id="KW-1185">Reference proteome</keyword>
<dbReference type="RefSeq" id="WP_069313248.1">
    <property type="nucleotide sequence ID" value="NZ_MDTU01000001.1"/>
</dbReference>
<evidence type="ECO:0000313" key="2">
    <source>
        <dbReference type="Proteomes" id="UP000094329"/>
    </source>
</evidence>
<dbReference type="Proteomes" id="UP000094329">
    <property type="component" value="Unassembled WGS sequence"/>
</dbReference>
<gene>
    <name evidence="1" type="ORF">BGC07_11640</name>
</gene>